<dbReference type="RefSeq" id="WP_193449911.1">
    <property type="nucleotide sequence ID" value="NZ_BMUJ01000010.1"/>
</dbReference>
<evidence type="ECO:0000256" key="2">
    <source>
        <dbReference type="ARBA" id="ARBA00022475"/>
    </source>
</evidence>
<evidence type="ECO:0000256" key="5">
    <source>
        <dbReference type="ARBA" id="ARBA00023136"/>
    </source>
</evidence>
<feature type="transmembrane region" description="Helical" evidence="6">
    <location>
        <begin position="56"/>
        <end position="74"/>
    </location>
</feature>
<keyword evidence="3 6" id="KW-0812">Transmembrane</keyword>
<feature type="transmembrane region" description="Helical" evidence="6">
    <location>
        <begin position="22"/>
        <end position="50"/>
    </location>
</feature>
<evidence type="ECO:0000256" key="6">
    <source>
        <dbReference type="SAM" id="Phobius"/>
    </source>
</evidence>
<proteinExistence type="predicted"/>
<evidence type="ECO:0000313" key="7">
    <source>
        <dbReference type="EMBL" id="MFC6506108.1"/>
    </source>
</evidence>
<feature type="transmembrane region" description="Helical" evidence="6">
    <location>
        <begin position="390"/>
        <end position="407"/>
    </location>
</feature>
<keyword evidence="4 6" id="KW-1133">Transmembrane helix</keyword>
<dbReference type="PANTHER" id="PTHR23513:SF6">
    <property type="entry name" value="MAJOR FACILITATOR SUPERFAMILY ASSOCIATED DOMAIN-CONTAINING PROTEIN"/>
    <property type="match status" value="1"/>
</dbReference>
<reference evidence="8" key="1">
    <citation type="journal article" date="2019" name="Int. J. Syst. Evol. Microbiol.">
        <title>The Global Catalogue of Microorganisms (GCM) 10K type strain sequencing project: providing services to taxonomists for standard genome sequencing and annotation.</title>
        <authorList>
            <consortium name="The Broad Institute Genomics Platform"/>
            <consortium name="The Broad Institute Genome Sequencing Center for Infectious Disease"/>
            <person name="Wu L."/>
            <person name="Ma J."/>
        </authorList>
    </citation>
    <scope>NUCLEOTIDE SEQUENCE [LARGE SCALE GENOMIC DNA]</scope>
    <source>
        <strain evidence="8">JCM 4504</strain>
    </source>
</reference>
<organism evidence="7 8">
    <name type="scientific">Streptomyces plicatus</name>
    <dbReference type="NCBI Taxonomy" id="1922"/>
    <lineage>
        <taxon>Bacteria</taxon>
        <taxon>Bacillati</taxon>
        <taxon>Actinomycetota</taxon>
        <taxon>Actinomycetes</taxon>
        <taxon>Kitasatosporales</taxon>
        <taxon>Streptomycetaceae</taxon>
        <taxon>Streptomyces</taxon>
        <taxon>Streptomyces rochei group</taxon>
    </lineage>
</organism>
<feature type="transmembrane region" description="Helical" evidence="6">
    <location>
        <begin position="234"/>
        <end position="258"/>
    </location>
</feature>
<name>A0ABW1Y6W0_STRPL</name>
<dbReference type="EMBL" id="JBHSUW010000001">
    <property type="protein sequence ID" value="MFC6506108.1"/>
    <property type="molecule type" value="Genomic_DNA"/>
</dbReference>
<dbReference type="SUPFAM" id="SSF103473">
    <property type="entry name" value="MFS general substrate transporter"/>
    <property type="match status" value="1"/>
</dbReference>
<feature type="transmembrane region" description="Helical" evidence="6">
    <location>
        <begin position="297"/>
        <end position="315"/>
    </location>
</feature>
<feature type="transmembrane region" description="Helical" evidence="6">
    <location>
        <begin position="321"/>
        <end position="344"/>
    </location>
</feature>
<evidence type="ECO:0000256" key="3">
    <source>
        <dbReference type="ARBA" id="ARBA00022692"/>
    </source>
</evidence>
<dbReference type="Proteomes" id="UP001596321">
    <property type="component" value="Unassembled WGS sequence"/>
</dbReference>
<dbReference type="Pfam" id="PF07690">
    <property type="entry name" value="MFS_1"/>
    <property type="match status" value="1"/>
</dbReference>
<evidence type="ECO:0000256" key="4">
    <source>
        <dbReference type="ARBA" id="ARBA00022989"/>
    </source>
</evidence>
<evidence type="ECO:0000256" key="1">
    <source>
        <dbReference type="ARBA" id="ARBA00004651"/>
    </source>
</evidence>
<keyword evidence="5 6" id="KW-0472">Membrane</keyword>
<dbReference type="InterPro" id="IPR036259">
    <property type="entry name" value="MFS_trans_sf"/>
</dbReference>
<dbReference type="Gene3D" id="1.20.1250.20">
    <property type="entry name" value="MFS general substrate transporter like domains"/>
    <property type="match status" value="1"/>
</dbReference>
<comment type="caution">
    <text evidence="7">The sequence shown here is derived from an EMBL/GenBank/DDBJ whole genome shotgun (WGS) entry which is preliminary data.</text>
</comment>
<protein>
    <submittedName>
        <fullName evidence="7">MFS transporter</fullName>
    </submittedName>
</protein>
<comment type="subcellular location">
    <subcellularLocation>
        <location evidence="1">Cell membrane</location>
        <topology evidence="1">Multi-pass membrane protein</topology>
    </subcellularLocation>
</comment>
<dbReference type="PANTHER" id="PTHR23513">
    <property type="entry name" value="INTEGRAL MEMBRANE EFFLUX PROTEIN-RELATED"/>
    <property type="match status" value="1"/>
</dbReference>
<dbReference type="CDD" id="cd06173">
    <property type="entry name" value="MFS_MefA_like"/>
    <property type="match status" value="1"/>
</dbReference>
<feature type="transmembrane region" description="Helical" evidence="6">
    <location>
        <begin position="365"/>
        <end position="384"/>
    </location>
</feature>
<feature type="transmembrane region" description="Helical" evidence="6">
    <location>
        <begin position="264"/>
        <end position="285"/>
    </location>
</feature>
<evidence type="ECO:0000313" key="8">
    <source>
        <dbReference type="Proteomes" id="UP001596321"/>
    </source>
</evidence>
<gene>
    <name evidence="7" type="ORF">ACFQFF_32835</name>
</gene>
<dbReference type="InterPro" id="IPR011701">
    <property type="entry name" value="MFS"/>
</dbReference>
<keyword evidence="8" id="KW-1185">Reference proteome</keyword>
<accession>A0ABW1Y6W0</accession>
<keyword evidence="2" id="KW-1003">Cell membrane</keyword>
<sequence length="433" mass="44482">MAGVSESDVVKSGGSLGRPFRWLWGAYAVSTFGTRLAFDAFPLIAVVVLHAGPGRVAALAAAGLAVGAVVAVPLGPWVEFRRKRPVMIATDLVRCAVLLSVPVAYAFGRLTFAQLLVVSVVMSAADITFRAAAGSCLKALVPPGDLLTANGRMEATTWTATMLGPPAGGAAIGLFGPVVTVAVDAVSHLLSALGVRAVGADEPRPVRTGPAGPRAGGLLAGWRYLLTSPDLRPLFLNTVVVNALVMATAPLLAVLMLGELGFAPWQYGLAFAVPCVGGLIGSRLARPLVARFGTHRVLVVGGTLRVCWPLGLAFVRPGGAGLVLVMSVELGLITSVGVFNTVLATRRLELTPADRVTRALSAWTVSGKLTTAALTAVWGLVAGVTGTRTAVALAGVLLLATPLLLPWRGHAHGHARAVSTGAAEVSGRRGRPR</sequence>